<evidence type="ECO:0000256" key="2">
    <source>
        <dbReference type="ARBA" id="ARBA00022692"/>
    </source>
</evidence>
<dbReference type="Gene3D" id="1.20.1070.10">
    <property type="entry name" value="Rhodopsin 7-helix transmembrane proteins"/>
    <property type="match status" value="1"/>
</dbReference>
<keyword evidence="7" id="KW-1185">Reference proteome</keyword>
<dbReference type="GO" id="GO:0016020">
    <property type="term" value="C:membrane"/>
    <property type="evidence" value="ECO:0007669"/>
    <property type="project" value="UniProtKB-SubCell"/>
</dbReference>
<dbReference type="PANTHER" id="PTHR47632:SF2">
    <property type="entry name" value="G-PROTEIN COUPLED RECEPTOR FRPR-1-RELATED"/>
    <property type="match status" value="1"/>
</dbReference>
<keyword evidence="4 5" id="KW-0472">Membrane</keyword>
<name>A0A915DHA4_9BILA</name>
<dbReference type="PRINTS" id="PR00237">
    <property type="entry name" value="GPCRRHODOPSN"/>
</dbReference>
<dbReference type="InterPro" id="IPR000276">
    <property type="entry name" value="GPCR_Rhodpsn"/>
</dbReference>
<feature type="transmembrane region" description="Helical" evidence="5">
    <location>
        <begin position="63"/>
        <end position="90"/>
    </location>
</feature>
<dbReference type="Proteomes" id="UP000887574">
    <property type="component" value="Unplaced"/>
</dbReference>
<protein>
    <submittedName>
        <fullName evidence="8">G-protein coupled receptors family 1 profile domain-containing protein</fullName>
    </submittedName>
</protein>
<feature type="domain" description="G-protein coupled receptors family 1 profile" evidence="6">
    <location>
        <begin position="83"/>
        <end position="324"/>
    </location>
</feature>
<dbReference type="AlphaFoldDB" id="A0A915DHA4"/>
<comment type="subcellular location">
    <subcellularLocation>
        <location evidence="1">Membrane</location>
    </subcellularLocation>
</comment>
<reference evidence="8" key="1">
    <citation type="submission" date="2022-11" db="UniProtKB">
        <authorList>
            <consortium name="WormBaseParasite"/>
        </authorList>
    </citation>
    <scope>IDENTIFICATION</scope>
</reference>
<feature type="transmembrane region" description="Helical" evidence="5">
    <location>
        <begin position="144"/>
        <end position="169"/>
    </location>
</feature>
<evidence type="ECO:0000256" key="3">
    <source>
        <dbReference type="ARBA" id="ARBA00022989"/>
    </source>
</evidence>
<dbReference type="InterPro" id="IPR019427">
    <property type="entry name" value="7TM_GPCR_serpentine_rcpt_Srw"/>
</dbReference>
<dbReference type="InterPro" id="IPR053326">
    <property type="entry name" value="GPCR1-like"/>
</dbReference>
<feature type="transmembrane region" description="Helical" evidence="5">
    <location>
        <begin position="190"/>
        <end position="209"/>
    </location>
</feature>
<evidence type="ECO:0000313" key="8">
    <source>
        <dbReference type="WBParaSite" id="jg19865"/>
    </source>
</evidence>
<accession>A0A915DHA4</accession>
<evidence type="ECO:0000256" key="5">
    <source>
        <dbReference type="SAM" id="Phobius"/>
    </source>
</evidence>
<dbReference type="SUPFAM" id="SSF81321">
    <property type="entry name" value="Family A G protein-coupled receptor-like"/>
    <property type="match status" value="1"/>
</dbReference>
<feature type="transmembrane region" description="Helical" evidence="5">
    <location>
        <begin position="102"/>
        <end position="124"/>
    </location>
</feature>
<dbReference type="PROSITE" id="PS50262">
    <property type="entry name" value="G_PROTEIN_RECEP_F1_2"/>
    <property type="match status" value="1"/>
</dbReference>
<dbReference type="CDD" id="cd14978">
    <property type="entry name" value="7tmA_FMRFamide_R-like"/>
    <property type="match status" value="1"/>
</dbReference>
<evidence type="ECO:0000259" key="6">
    <source>
        <dbReference type="PROSITE" id="PS50262"/>
    </source>
</evidence>
<feature type="transmembrane region" description="Helical" evidence="5">
    <location>
        <begin position="308"/>
        <end position="327"/>
    </location>
</feature>
<evidence type="ECO:0000256" key="1">
    <source>
        <dbReference type="ARBA" id="ARBA00004370"/>
    </source>
</evidence>
<evidence type="ECO:0000256" key="4">
    <source>
        <dbReference type="ARBA" id="ARBA00023136"/>
    </source>
</evidence>
<dbReference type="WBParaSite" id="jg19865">
    <property type="protein sequence ID" value="jg19865"/>
    <property type="gene ID" value="jg19865"/>
</dbReference>
<feature type="transmembrane region" description="Helical" evidence="5">
    <location>
        <begin position="221"/>
        <end position="247"/>
    </location>
</feature>
<dbReference type="InterPro" id="IPR017452">
    <property type="entry name" value="GPCR_Rhodpsn_7TM"/>
</dbReference>
<sequence>MDACEVTSTSLYSLYYTPNAANPPLMANCTNEALLVGICNDLPICGFCYDFGQYHKPAREYEIYNLTVIGIILPVIGLMGLIGNSISAFIYSRKCMRVSLNVYLCALAASDITIISTSFFLFFLESMRKRSAMVSKYFALLAPIMFPLGLTAQTLSVFLTLAAAFDCFILVIGSDGVKQRFCTVKTAKRVILTIVVLACGLIYLIYSKYRQDETYFTLYYAYLYTIVMAVGPVVLLIILNSAIVLAMRFSYNKEVAGNNTDNTSDDSTTDVITLVLVVCLFITCNILPLTVNFLELLFNIVNSYLIDLSNLMVVVNSSCNFIIYYAFGSQFRRTLKQYLNHYFVEKKKNKMRMCHECSSQELKPPITPINGNNMVLDEITRPLSSPTVNLHHLRHNFFLESYNTLDSTEQPIEISM</sequence>
<dbReference type="GO" id="GO:0008528">
    <property type="term" value="F:G protein-coupled peptide receptor activity"/>
    <property type="evidence" value="ECO:0007669"/>
    <property type="project" value="InterPro"/>
</dbReference>
<keyword evidence="2 5" id="KW-0812">Transmembrane</keyword>
<keyword evidence="3 5" id="KW-1133">Transmembrane helix</keyword>
<organism evidence="7 8">
    <name type="scientific">Ditylenchus dipsaci</name>
    <dbReference type="NCBI Taxonomy" id="166011"/>
    <lineage>
        <taxon>Eukaryota</taxon>
        <taxon>Metazoa</taxon>
        <taxon>Ecdysozoa</taxon>
        <taxon>Nematoda</taxon>
        <taxon>Chromadorea</taxon>
        <taxon>Rhabditida</taxon>
        <taxon>Tylenchina</taxon>
        <taxon>Tylenchomorpha</taxon>
        <taxon>Sphaerularioidea</taxon>
        <taxon>Anguinidae</taxon>
        <taxon>Anguininae</taxon>
        <taxon>Ditylenchus</taxon>
    </lineage>
</organism>
<dbReference type="Pfam" id="PF10324">
    <property type="entry name" value="7TM_GPCR_Srw"/>
    <property type="match status" value="1"/>
</dbReference>
<evidence type="ECO:0000313" key="7">
    <source>
        <dbReference type="Proteomes" id="UP000887574"/>
    </source>
</evidence>
<dbReference type="PANTHER" id="PTHR47632">
    <property type="entry name" value="FMRFAMIDE PEPTIDE RECEPTOR FAMILY-RELATED"/>
    <property type="match status" value="1"/>
</dbReference>
<proteinExistence type="predicted"/>
<feature type="transmembrane region" description="Helical" evidence="5">
    <location>
        <begin position="268"/>
        <end position="288"/>
    </location>
</feature>